<evidence type="ECO:0000256" key="3">
    <source>
        <dbReference type="ARBA" id="ARBA00038401"/>
    </source>
</evidence>
<keyword evidence="2" id="KW-0539">Nucleus</keyword>
<reference evidence="4" key="1">
    <citation type="submission" date="2016-06" db="UniProtKB">
        <authorList>
            <consortium name="WormBaseParasite"/>
        </authorList>
    </citation>
    <scope>IDENTIFICATION</scope>
</reference>
<dbReference type="InterPro" id="IPR011989">
    <property type="entry name" value="ARM-like"/>
</dbReference>
<protein>
    <submittedName>
        <fullName evidence="4">Protein SAAL1</fullName>
    </submittedName>
</protein>
<organism evidence="4">
    <name type="scientific">Schistocephalus solidus</name>
    <name type="common">Tapeworm</name>
    <dbReference type="NCBI Taxonomy" id="70667"/>
    <lineage>
        <taxon>Eukaryota</taxon>
        <taxon>Metazoa</taxon>
        <taxon>Spiralia</taxon>
        <taxon>Lophotrochozoa</taxon>
        <taxon>Platyhelminthes</taxon>
        <taxon>Cestoda</taxon>
        <taxon>Eucestoda</taxon>
        <taxon>Diphyllobothriidea</taxon>
        <taxon>Diphyllobothriidae</taxon>
        <taxon>Schistocephalus</taxon>
    </lineage>
</organism>
<name>A0A183TD11_SCHSO</name>
<comment type="subcellular location">
    <subcellularLocation>
        <location evidence="1">Nucleus</location>
    </subcellularLocation>
</comment>
<dbReference type="PANTHER" id="PTHR23424:SF23">
    <property type="entry name" value="PROTEIN SAAL1"/>
    <property type="match status" value="1"/>
</dbReference>
<accession>A0A183TD11</accession>
<comment type="similarity">
    <text evidence="3">Belongs to the SAAL1 family.</text>
</comment>
<dbReference type="SUPFAM" id="SSF48371">
    <property type="entry name" value="ARM repeat"/>
    <property type="match status" value="1"/>
</dbReference>
<dbReference type="GO" id="GO:0005634">
    <property type="term" value="C:nucleus"/>
    <property type="evidence" value="ECO:0007669"/>
    <property type="project" value="UniProtKB-SubCell"/>
</dbReference>
<dbReference type="InterPro" id="IPR052464">
    <property type="entry name" value="Synovial_Prolif_Regulator"/>
</dbReference>
<dbReference type="PANTHER" id="PTHR23424">
    <property type="entry name" value="SERUM AMYLOID A"/>
    <property type="match status" value="1"/>
</dbReference>
<dbReference type="InterPro" id="IPR016024">
    <property type="entry name" value="ARM-type_fold"/>
</dbReference>
<dbReference type="Gene3D" id="1.25.10.10">
    <property type="entry name" value="Leucine-rich Repeat Variant"/>
    <property type="match status" value="1"/>
</dbReference>
<evidence type="ECO:0000256" key="2">
    <source>
        <dbReference type="ARBA" id="ARBA00023242"/>
    </source>
</evidence>
<dbReference type="WBParaSite" id="SSLN_0001490101-mRNA-1">
    <property type="protein sequence ID" value="SSLN_0001490101-mRNA-1"/>
    <property type="gene ID" value="SSLN_0001490101"/>
</dbReference>
<dbReference type="AlphaFoldDB" id="A0A183TD11"/>
<sequence length="495" mass="55780">LIAKEKVDHDLNRSRERSNAFLWDDEYILLAVTETDGDEKSITTTETSTPPVSDNIGETAYSKMWLYSLILRVLKFLQAEPGDPDTIVSDTIDSELEEELCCLWDITVNRDVLPHLREFRLVPVFSGAVVRVLCPRLTCAAPTRSPLPPPVQEISLGILANLALDESECTQMTEEPTFIINILNLMGSTDTRILMELFRLLQAALASHSNRQAWLDAIHFTPEFFDRVTFILCSSTNAGLLVNTISAVETIVRVDDSISEVWCNDQLLSSILEAQKQMHWLHGDEVEVIHRLLYIFSSNRTGVQTLMSKYYDLYPGFGVYLRKVCEDEPHLIPFERYHNSLRAIIPVIDVIVSNLPLMSALTTFDSDSDILPCLFNIVWGCAQQEHLATCSISLTGLWEDLSVMFGDLMRRVQDLLQEKMPTDSAGGGGTASTPPASVSRTLRWLYCLEKSTSPGLREAFVRCCLSRRGEVRGYLVYACHQLHLENLLELVTDEN</sequence>
<evidence type="ECO:0000313" key="4">
    <source>
        <dbReference type="WBParaSite" id="SSLN_0001490101-mRNA-1"/>
    </source>
</evidence>
<evidence type="ECO:0000256" key="1">
    <source>
        <dbReference type="ARBA" id="ARBA00004123"/>
    </source>
</evidence>
<proteinExistence type="inferred from homology"/>